<dbReference type="EMBL" id="JARQBJ010000001">
    <property type="protein sequence ID" value="MDT2809428.1"/>
    <property type="molecule type" value="Genomic_DNA"/>
</dbReference>
<feature type="transmembrane region" description="Helical" evidence="1">
    <location>
        <begin position="6"/>
        <end position="30"/>
    </location>
</feature>
<comment type="caution">
    <text evidence="2">The sequence shown here is derived from an EMBL/GenBank/DDBJ whole genome shotgun (WGS) entry which is preliminary data.</text>
</comment>
<feature type="transmembrane region" description="Helical" evidence="1">
    <location>
        <begin position="150"/>
        <end position="170"/>
    </location>
</feature>
<proteinExistence type="predicted"/>
<accession>A0AAW8TU54</accession>
<organism evidence="2 3">
    <name type="scientific">Enterococcus asini</name>
    <dbReference type="NCBI Taxonomy" id="57732"/>
    <lineage>
        <taxon>Bacteria</taxon>
        <taxon>Bacillati</taxon>
        <taxon>Bacillota</taxon>
        <taxon>Bacilli</taxon>
        <taxon>Lactobacillales</taxon>
        <taxon>Enterococcaceae</taxon>
        <taxon>Enterococcus</taxon>
    </lineage>
</organism>
<gene>
    <name evidence="2" type="ORF">P7H43_02815</name>
</gene>
<feature type="transmembrane region" description="Helical" evidence="1">
    <location>
        <begin position="126"/>
        <end position="144"/>
    </location>
</feature>
<evidence type="ECO:0000313" key="2">
    <source>
        <dbReference type="EMBL" id="MDT2809428.1"/>
    </source>
</evidence>
<dbReference type="RefSeq" id="WP_311834994.1">
    <property type="nucleotide sequence ID" value="NZ_JARQBJ010000001.1"/>
</dbReference>
<keyword evidence="1" id="KW-1133">Transmembrane helix</keyword>
<dbReference type="Proteomes" id="UP001256711">
    <property type="component" value="Unassembled WGS sequence"/>
</dbReference>
<feature type="transmembrane region" description="Helical" evidence="1">
    <location>
        <begin position="83"/>
        <end position="105"/>
    </location>
</feature>
<dbReference type="Pfam" id="PF06197">
    <property type="entry name" value="DUF998"/>
    <property type="match status" value="1"/>
</dbReference>
<keyword evidence="1" id="KW-0812">Transmembrane</keyword>
<evidence type="ECO:0000313" key="3">
    <source>
        <dbReference type="Proteomes" id="UP001256711"/>
    </source>
</evidence>
<keyword evidence="1" id="KW-0472">Membrane</keyword>
<sequence>MELVNRYGFYFLILAVISELALPFVLGHYVKGYSQTEMLISSFGETGMRTKTAFRVWEIVNGVLFILAAPAFYHHFVDSNPNVALILAFFIVAFGIGDCIITGLVSRAKNSEEVGFASLLHNYASGAGFVALLLGTLLLIWLYYQEHNQAMVIAMVIIFLLAGVFMLLFAMPKIPIIKAFQVSHRGLWQRLNLLFLYLPYVLVSVSAIAKGRG</sequence>
<protein>
    <submittedName>
        <fullName evidence="2">DUF998 domain-containing protein</fullName>
    </submittedName>
</protein>
<feature type="transmembrane region" description="Helical" evidence="1">
    <location>
        <begin position="56"/>
        <end position="77"/>
    </location>
</feature>
<evidence type="ECO:0000256" key="1">
    <source>
        <dbReference type="SAM" id="Phobius"/>
    </source>
</evidence>
<dbReference type="InterPro" id="IPR009339">
    <property type="entry name" value="DUF998"/>
</dbReference>
<name>A0AAW8TU54_9ENTE</name>
<feature type="transmembrane region" description="Helical" evidence="1">
    <location>
        <begin position="191"/>
        <end position="209"/>
    </location>
</feature>
<dbReference type="AlphaFoldDB" id="A0AAW8TU54"/>
<reference evidence="2" key="1">
    <citation type="submission" date="2023-03" db="EMBL/GenBank/DDBJ databases">
        <authorList>
            <person name="Shen W."/>
            <person name="Cai J."/>
        </authorList>
    </citation>
    <scope>NUCLEOTIDE SEQUENCE</scope>
    <source>
        <strain evidence="2">B226-2</strain>
    </source>
</reference>